<feature type="transmembrane region" description="Helical" evidence="9">
    <location>
        <begin position="477"/>
        <end position="497"/>
    </location>
</feature>
<feature type="transmembrane region" description="Helical" evidence="9">
    <location>
        <begin position="424"/>
        <end position="446"/>
    </location>
</feature>
<dbReference type="GeneID" id="28975272"/>
<evidence type="ECO:0000256" key="7">
    <source>
        <dbReference type="ARBA" id="ARBA00022989"/>
    </source>
</evidence>
<evidence type="ECO:0000256" key="3">
    <source>
        <dbReference type="ARBA" id="ARBA00022448"/>
    </source>
</evidence>
<keyword evidence="11" id="KW-1185">Reference proteome</keyword>
<evidence type="ECO:0000256" key="1">
    <source>
        <dbReference type="ARBA" id="ARBA00004141"/>
    </source>
</evidence>
<feature type="transmembrane region" description="Helical" evidence="9">
    <location>
        <begin position="504"/>
        <end position="527"/>
    </location>
</feature>
<name>A0A0P9GHX7_RHOGW</name>
<reference evidence="10 11" key="1">
    <citation type="journal article" date="2015" name="Front. Microbiol.">
        <title>Genome sequence of the plant growth promoting endophytic yeast Rhodotorula graminis WP1.</title>
        <authorList>
            <person name="Firrincieli A."/>
            <person name="Otillar R."/>
            <person name="Salamov A."/>
            <person name="Schmutz J."/>
            <person name="Khan Z."/>
            <person name="Redman R.S."/>
            <person name="Fleck N.D."/>
            <person name="Lindquist E."/>
            <person name="Grigoriev I.V."/>
            <person name="Doty S.L."/>
        </authorList>
    </citation>
    <scope>NUCLEOTIDE SEQUENCE [LARGE SCALE GENOMIC DNA]</scope>
    <source>
        <strain evidence="10 11">WP1</strain>
    </source>
</reference>
<evidence type="ECO:0000313" key="10">
    <source>
        <dbReference type="EMBL" id="KPV72562.1"/>
    </source>
</evidence>
<keyword evidence="5" id="KW-0571">Peptide transport</keyword>
<dbReference type="AlphaFoldDB" id="A0A0P9GHX7"/>
<gene>
    <name evidence="10" type="ORF">RHOBADRAFT_46607</name>
</gene>
<organism evidence="10 11">
    <name type="scientific">Rhodotorula graminis (strain WP1)</name>
    <dbReference type="NCBI Taxonomy" id="578459"/>
    <lineage>
        <taxon>Eukaryota</taxon>
        <taxon>Fungi</taxon>
        <taxon>Dikarya</taxon>
        <taxon>Basidiomycota</taxon>
        <taxon>Pucciniomycotina</taxon>
        <taxon>Microbotryomycetes</taxon>
        <taxon>Sporidiobolales</taxon>
        <taxon>Sporidiobolaceae</taxon>
        <taxon>Rhodotorula</taxon>
    </lineage>
</organism>
<evidence type="ECO:0000256" key="4">
    <source>
        <dbReference type="ARBA" id="ARBA00022692"/>
    </source>
</evidence>
<dbReference type="OMA" id="RIWILNS"/>
<keyword evidence="7 9" id="KW-1133">Transmembrane helix</keyword>
<feature type="transmembrane region" description="Helical" evidence="9">
    <location>
        <begin position="352"/>
        <end position="371"/>
    </location>
</feature>
<feature type="transmembrane region" description="Helical" evidence="9">
    <location>
        <begin position="655"/>
        <end position="676"/>
    </location>
</feature>
<dbReference type="RefSeq" id="XP_018268611.1">
    <property type="nucleotide sequence ID" value="XM_018414824.1"/>
</dbReference>
<dbReference type="Pfam" id="PF03169">
    <property type="entry name" value="OPT"/>
    <property type="match status" value="1"/>
</dbReference>
<dbReference type="GO" id="GO:0015031">
    <property type="term" value="P:protein transport"/>
    <property type="evidence" value="ECO:0007669"/>
    <property type="project" value="UniProtKB-KW"/>
</dbReference>
<keyword evidence="8 9" id="KW-0472">Membrane</keyword>
<keyword evidence="3" id="KW-0813">Transport</keyword>
<feature type="transmembrane region" description="Helical" evidence="9">
    <location>
        <begin position="733"/>
        <end position="756"/>
    </location>
</feature>
<comment type="similarity">
    <text evidence="2">Belongs to the oligopeptide OPT transporter family.</text>
</comment>
<dbReference type="GO" id="GO:0035673">
    <property type="term" value="F:oligopeptide transmembrane transporter activity"/>
    <property type="evidence" value="ECO:0007669"/>
    <property type="project" value="InterPro"/>
</dbReference>
<dbReference type="NCBIfam" id="TIGR00728">
    <property type="entry name" value="OPT_sfam"/>
    <property type="match status" value="1"/>
</dbReference>
<dbReference type="GO" id="GO:0016020">
    <property type="term" value="C:membrane"/>
    <property type="evidence" value="ECO:0007669"/>
    <property type="project" value="UniProtKB-SubCell"/>
</dbReference>
<dbReference type="PANTHER" id="PTHR22601">
    <property type="entry name" value="ISP4 LIKE PROTEIN"/>
    <property type="match status" value="1"/>
</dbReference>
<protein>
    <recommendedName>
        <fullName evidence="12">Peptide transporter MTD1</fullName>
    </recommendedName>
</protein>
<evidence type="ECO:0000256" key="2">
    <source>
        <dbReference type="ARBA" id="ARBA00008807"/>
    </source>
</evidence>
<proteinExistence type="inferred from homology"/>
<feature type="transmembrane region" description="Helical" evidence="9">
    <location>
        <begin position="322"/>
        <end position="346"/>
    </location>
</feature>
<dbReference type="InterPro" id="IPR004813">
    <property type="entry name" value="OPT"/>
</dbReference>
<evidence type="ECO:0000256" key="8">
    <source>
        <dbReference type="ARBA" id="ARBA00023136"/>
    </source>
</evidence>
<dbReference type="InterPro" id="IPR004648">
    <property type="entry name" value="Oligpept_transpt"/>
</dbReference>
<feature type="transmembrane region" description="Helical" evidence="9">
    <location>
        <begin position="696"/>
        <end position="721"/>
    </location>
</feature>
<dbReference type="EMBL" id="KQ474086">
    <property type="protein sequence ID" value="KPV72562.1"/>
    <property type="molecule type" value="Genomic_DNA"/>
</dbReference>
<feature type="transmembrane region" description="Helical" evidence="9">
    <location>
        <begin position="98"/>
        <end position="118"/>
    </location>
</feature>
<keyword evidence="4 9" id="KW-0812">Transmembrane</keyword>
<dbReference type="Proteomes" id="UP000053890">
    <property type="component" value="Unassembled WGS sequence"/>
</dbReference>
<feature type="transmembrane region" description="Helical" evidence="9">
    <location>
        <begin position="124"/>
        <end position="147"/>
    </location>
</feature>
<evidence type="ECO:0000256" key="6">
    <source>
        <dbReference type="ARBA" id="ARBA00022927"/>
    </source>
</evidence>
<keyword evidence="6" id="KW-0653">Protein transport</keyword>
<feature type="transmembrane region" description="Helical" evidence="9">
    <location>
        <begin position="588"/>
        <end position="606"/>
    </location>
</feature>
<feature type="transmembrane region" description="Helical" evidence="9">
    <location>
        <begin position="271"/>
        <end position="301"/>
    </location>
</feature>
<evidence type="ECO:0000256" key="5">
    <source>
        <dbReference type="ARBA" id="ARBA00022856"/>
    </source>
</evidence>
<evidence type="ECO:0008006" key="12">
    <source>
        <dbReference type="Google" id="ProtNLM"/>
    </source>
</evidence>
<evidence type="ECO:0000256" key="9">
    <source>
        <dbReference type="SAM" id="Phobius"/>
    </source>
</evidence>
<accession>A0A0P9GHX7</accession>
<dbReference type="OrthoDB" id="9986677at2759"/>
<sequence>MVTVRNPFKRQNSVDAVADPTLHETVSNEVKTPSDEKDGYAADVQDTLPIDNPYGEVRNEKNLLANGKERPIETAEDIATRCISLEDDPDMLIHTFRMYALGIGLTCFAAVLGQIFYFRPQTVYVSQLFLQVIAFILGRTWAAVLPNASRGKFWAFLNPCEFTLKEHVAILVMSSTATSSAQAISVFAADDLYYDITPSYGVAIFTLLGSQLLGESLFPLPRRRYGLAGLLRSFCVFPTYIVYPNLVPTVNLFDALHRDKDEKAQKKRLRFFWYIFIAIFCWEWVPEFIAPTLTGVSIFCLAKRDSAWVTRIFGGSNGNEGLGLFSLCFDWNYVGSGGGSLGALFTPITTQVSQYIGVALCIILFCSMYVTNTWNAQAFPFLSQQLFYKNGTVYDQLAILNADYSLNATALAEQGVPWYAASNAVYYLGSNLAIGATLTHVGIWYWRPILNAVKGFRTRTIEDPHYQKMLVYKEVPMWVYGGIILASFAMAMATCYTGHSQLPWWALIVAILLAFIMFPFICVIYAITGFNTDVTQLSQMLGAALVPGNSQANMYFVLYGANSSGQGLGLARDLKMAQYTKLPPRTTLFVQSLGTVIGAILQLIIMKQIISAQRELLLDTQGSNIWSGQQVQSFNSQAVSWGALAKDMYGPHSDYFIIPLAIVIGLAVPLPFYFAHKLWPKMRFNTFVSPITCWCLGYLSVGINSSIFTTMLLAIFSQFYLRRYRATWFRKYNYLMSAALDGGTQLFVFVATFALFGGAGTEQTMPAWALAPASGNYDYCKRLTA</sequence>
<evidence type="ECO:0000313" key="11">
    <source>
        <dbReference type="Proteomes" id="UP000053890"/>
    </source>
</evidence>
<comment type="subcellular location">
    <subcellularLocation>
        <location evidence="1">Membrane</location>
        <topology evidence="1">Multi-pass membrane protein</topology>
    </subcellularLocation>
</comment>